<comment type="caution">
    <text evidence="1">The sequence shown here is derived from an EMBL/GenBank/DDBJ whole genome shotgun (WGS) entry which is preliminary data.</text>
</comment>
<reference evidence="1" key="1">
    <citation type="submission" date="2019-08" db="EMBL/GenBank/DDBJ databases">
        <authorList>
            <person name="Kucharzyk K."/>
            <person name="Murdoch R.W."/>
            <person name="Higgins S."/>
            <person name="Loffler F."/>
        </authorList>
    </citation>
    <scope>NUCLEOTIDE SEQUENCE</scope>
</reference>
<dbReference type="AlphaFoldDB" id="A0A645FYV1"/>
<evidence type="ECO:0000313" key="1">
    <source>
        <dbReference type="EMBL" id="MPN18892.1"/>
    </source>
</evidence>
<protein>
    <submittedName>
        <fullName evidence="1">Uncharacterized protein</fullName>
    </submittedName>
</protein>
<accession>A0A645FYV1</accession>
<organism evidence="1">
    <name type="scientific">bioreactor metagenome</name>
    <dbReference type="NCBI Taxonomy" id="1076179"/>
    <lineage>
        <taxon>unclassified sequences</taxon>
        <taxon>metagenomes</taxon>
        <taxon>ecological metagenomes</taxon>
    </lineage>
</organism>
<dbReference type="EMBL" id="VSSQ01066319">
    <property type="protein sequence ID" value="MPN18892.1"/>
    <property type="molecule type" value="Genomic_DNA"/>
</dbReference>
<proteinExistence type="predicted"/>
<sequence>MSYNNQYFWDLVLKINEKNDGKITFSKNLENLIFGFSERLKNSTNISNLQIEYGKDLLELLESEICMIKQEQKTMGIWLIERILK</sequence>
<gene>
    <name evidence="1" type="ORF">SDC9_166257</name>
</gene>
<name>A0A645FYV1_9ZZZZ</name>